<accession>A0A8S1AAE0</accession>
<name>A0A8S1AAE0_ARCPL</name>
<evidence type="ECO:0000313" key="3">
    <source>
        <dbReference type="EMBL" id="CAB3251116.1"/>
    </source>
</evidence>
<dbReference type="PANTHER" id="PTHR35826">
    <property type="entry name" value="PROTEIN ATP6V1FNB-LIKE"/>
    <property type="match status" value="1"/>
</dbReference>
<gene>
    <name evidence="3" type="ORF">APLA_LOCUS13524</name>
    <name evidence="2" type="ORF">APLA_LOCUS9014</name>
</gene>
<comment type="caution">
    <text evidence="2">The sequence shown here is derived from an EMBL/GenBank/DDBJ whole genome shotgun (WGS) entry which is preliminary data.</text>
</comment>
<dbReference type="Pfam" id="PF22589">
    <property type="entry name" value="SPMIP1"/>
    <property type="match status" value="1"/>
</dbReference>
<dbReference type="AlphaFoldDB" id="A0A8S1AAE0"/>
<sequence>MTATPAFKTDALKRFTRRNTVWYQNNLKKVLEACKERHVRDIDTNIAMAEELEAILNEKVELPREIEPHLCEPFEDDSLMRPVAPEVLDILYRSTEKYATERYLKRRNHDSPEDKYVFRVVTSWDYGWQQKQSKQRARDFNRGRCAILRDTFYRKNNLKPDPPHYAQPSGSEFSTCSEYSCNFN</sequence>
<keyword evidence="4" id="KW-1185">Reference proteome</keyword>
<evidence type="ECO:0000313" key="5">
    <source>
        <dbReference type="Proteomes" id="UP000494256"/>
    </source>
</evidence>
<evidence type="ECO:0000259" key="1">
    <source>
        <dbReference type="Pfam" id="PF22589"/>
    </source>
</evidence>
<evidence type="ECO:0000313" key="4">
    <source>
        <dbReference type="Proteomes" id="UP000494106"/>
    </source>
</evidence>
<dbReference type="EMBL" id="CADEBC010000513">
    <property type="protein sequence ID" value="CAB3242393.1"/>
    <property type="molecule type" value="Genomic_DNA"/>
</dbReference>
<proteinExistence type="predicted"/>
<evidence type="ECO:0000313" key="2">
    <source>
        <dbReference type="EMBL" id="CAB3242393.1"/>
    </source>
</evidence>
<dbReference type="Proteomes" id="UP000494256">
    <property type="component" value="Unassembled WGS sequence"/>
</dbReference>
<dbReference type="Proteomes" id="UP000494106">
    <property type="component" value="Unassembled WGS sequence"/>
</dbReference>
<reference evidence="4 5" key="1">
    <citation type="submission" date="2020-04" db="EMBL/GenBank/DDBJ databases">
        <authorList>
            <person name="Wallbank WR R."/>
            <person name="Pardo Diaz C."/>
            <person name="Kozak K."/>
            <person name="Martin S."/>
            <person name="Jiggins C."/>
            <person name="Moest M."/>
            <person name="Warren A I."/>
            <person name="Byers J.R.P. K."/>
            <person name="Montejo-Kovacevich G."/>
            <person name="Yen C E."/>
        </authorList>
    </citation>
    <scope>NUCLEOTIDE SEQUENCE [LARGE SCALE GENOMIC DNA]</scope>
</reference>
<dbReference type="PANTHER" id="PTHR35826:SF1">
    <property type="entry name" value="PROTEIN ATP6V1FNB-LIKE"/>
    <property type="match status" value="1"/>
</dbReference>
<dbReference type="InterPro" id="IPR054323">
    <property type="entry name" value="SPMIP1_C"/>
</dbReference>
<organism evidence="2 4">
    <name type="scientific">Arctia plantaginis</name>
    <name type="common">Wood tiger moth</name>
    <name type="synonym">Phalaena plantaginis</name>
    <dbReference type="NCBI Taxonomy" id="874455"/>
    <lineage>
        <taxon>Eukaryota</taxon>
        <taxon>Metazoa</taxon>
        <taxon>Ecdysozoa</taxon>
        <taxon>Arthropoda</taxon>
        <taxon>Hexapoda</taxon>
        <taxon>Insecta</taxon>
        <taxon>Pterygota</taxon>
        <taxon>Neoptera</taxon>
        <taxon>Endopterygota</taxon>
        <taxon>Lepidoptera</taxon>
        <taxon>Glossata</taxon>
        <taxon>Ditrysia</taxon>
        <taxon>Noctuoidea</taxon>
        <taxon>Erebidae</taxon>
        <taxon>Arctiinae</taxon>
        <taxon>Arctia</taxon>
    </lineage>
</organism>
<feature type="domain" description="Sperm microtubule inner protein 1 C-terminal" evidence="1">
    <location>
        <begin position="53"/>
        <end position="162"/>
    </location>
</feature>
<dbReference type="EMBL" id="CADEBD010000353">
    <property type="protein sequence ID" value="CAB3251116.1"/>
    <property type="molecule type" value="Genomic_DNA"/>
</dbReference>
<protein>
    <recommendedName>
        <fullName evidence="1">Sperm microtubule inner protein 1 C-terminal domain-containing protein</fullName>
    </recommendedName>
</protein>
<dbReference type="OrthoDB" id="410807at2759"/>